<reference evidence="2 3" key="1">
    <citation type="submission" date="2020-05" db="EMBL/GenBank/DDBJ databases">
        <title>Parvularcula mediterraneae sp. nov., isolated from polypropylene straw from shallow seawater of the seashore of Laganas in Zakynthos island, Greece.</title>
        <authorList>
            <person name="Szabo I."/>
            <person name="Al-Omari J."/>
            <person name="Rado J."/>
            <person name="Szerdahelyi G.S."/>
        </authorList>
    </citation>
    <scope>NUCLEOTIDE SEQUENCE [LARGE SCALE GENOMIC DNA]</scope>
    <source>
        <strain evidence="2 3">ZS-1/3</strain>
    </source>
</reference>
<proteinExistence type="predicted"/>
<dbReference type="InterPro" id="IPR053824">
    <property type="entry name" value="DUF7010"/>
</dbReference>
<feature type="transmembrane region" description="Helical" evidence="1">
    <location>
        <begin position="105"/>
        <end position="121"/>
    </location>
</feature>
<dbReference type="Proteomes" id="UP000536835">
    <property type="component" value="Unassembled WGS sequence"/>
</dbReference>
<comment type="caution">
    <text evidence="2">The sequence shown here is derived from an EMBL/GenBank/DDBJ whole genome shotgun (WGS) entry which is preliminary data.</text>
</comment>
<evidence type="ECO:0000313" key="3">
    <source>
        <dbReference type="Proteomes" id="UP000536835"/>
    </source>
</evidence>
<keyword evidence="1" id="KW-1133">Transmembrane helix</keyword>
<sequence>MTPAEYQADLRRAYIGGGPGAFVSGIVWLVAAIIAEARGVGSGFVALFFGGILIFPLSSLLVRLFAKREGPVKGNPGGLLVTETLPGMFLGLLIAWVVIDSQPEWVFPIAAMAVGTHYFPFRTSYGDVLYWVLGGIMTSVGFVALMGTVALPFSVPFVIAGIEIVFGVILIVRNLGGRALA</sequence>
<evidence type="ECO:0000256" key="1">
    <source>
        <dbReference type="SAM" id="Phobius"/>
    </source>
</evidence>
<dbReference type="EMBL" id="JABFCX010000002">
    <property type="protein sequence ID" value="NNU16087.1"/>
    <property type="molecule type" value="Genomic_DNA"/>
</dbReference>
<keyword evidence="1" id="KW-0472">Membrane</keyword>
<dbReference type="RefSeq" id="WP_173198035.1">
    <property type="nucleotide sequence ID" value="NZ_JABFCX010000002.1"/>
</dbReference>
<keyword evidence="1" id="KW-0812">Transmembrane</keyword>
<gene>
    <name evidence="2" type="ORF">HK107_07105</name>
</gene>
<feature type="transmembrane region" description="Helical" evidence="1">
    <location>
        <begin position="128"/>
        <end position="147"/>
    </location>
</feature>
<name>A0A7Y3W599_9PROT</name>
<keyword evidence="3" id="KW-1185">Reference proteome</keyword>
<dbReference type="Pfam" id="PF22765">
    <property type="entry name" value="DUF7010"/>
    <property type="match status" value="1"/>
</dbReference>
<evidence type="ECO:0000313" key="2">
    <source>
        <dbReference type="EMBL" id="NNU16087.1"/>
    </source>
</evidence>
<feature type="transmembrane region" description="Helical" evidence="1">
    <location>
        <begin position="153"/>
        <end position="172"/>
    </location>
</feature>
<protein>
    <recommendedName>
        <fullName evidence="4">DUF308 domain-containing protein</fullName>
    </recommendedName>
</protein>
<feature type="transmembrane region" description="Helical" evidence="1">
    <location>
        <begin position="41"/>
        <end position="66"/>
    </location>
</feature>
<organism evidence="2 3">
    <name type="scientific">Parvularcula mediterranea</name>
    <dbReference type="NCBI Taxonomy" id="2732508"/>
    <lineage>
        <taxon>Bacteria</taxon>
        <taxon>Pseudomonadati</taxon>
        <taxon>Pseudomonadota</taxon>
        <taxon>Alphaproteobacteria</taxon>
        <taxon>Parvularculales</taxon>
        <taxon>Parvularculaceae</taxon>
        <taxon>Parvularcula</taxon>
    </lineage>
</organism>
<accession>A0A7Y3W599</accession>
<feature type="transmembrane region" description="Helical" evidence="1">
    <location>
        <begin position="12"/>
        <end position="35"/>
    </location>
</feature>
<feature type="transmembrane region" description="Helical" evidence="1">
    <location>
        <begin position="78"/>
        <end position="99"/>
    </location>
</feature>
<dbReference type="AlphaFoldDB" id="A0A7Y3W599"/>
<evidence type="ECO:0008006" key="4">
    <source>
        <dbReference type="Google" id="ProtNLM"/>
    </source>
</evidence>